<feature type="region of interest" description="Disordered" evidence="1">
    <location>
        <begin position="47"/>
        <end position="85"/>
    </location>
</feature>
<sequence length="109" mass="12081">SACVKTLPKGTEAQPWMRQPSRRRGHFWKSFLSKTREAYKSTALAPMMPPAPERAESAAEPGPAEEPAAEAEELPASVPPDEEVPDRALGRRSVFFIELCSLGAWRFDL</sequence>
<organism evidence="2 3">
    <name type="scientific">Symbiodinium necroappetens</name>
    <dbReference type="NCBI Taxonomy" id="1628268"/>
    <lineage>
        <taxon>Eukaryota</taxon>
        <taxon>Sar</taxon>
        <taxon>Alveolata</taxon>
        <taxon>Dinophyceae</taxon>
        <taxon>Suessiales</taxon>
        <taxon>Symbiodiniaceae</taxon>
        <taxon>Symbiodinium</taxon>
    </lineage>
</organism>
<dbReference type="Proteomes" id="UP000601435">
    <property type="component" value="Unassembled WGS sequence"/>
</dbReference>
<protein>
    <submittedName>
        <fullName evidence="2">Uncharacterized protein</fullName>
    </submittedName>
</protein>
<name>A0A812UDU5_9DINO</name>
<feature type="region of interest" description="Disordered" evidence="1">
    <location>
        <begin position="1"/>
        <end position="21"/>
    </location>
</feature>
<evidence type="ECO:0000256" key="1">
    <source>
        <dbReference type="SAM" id="MobiDB-lite"/>
    </source>
</evidence>
<feature type="non-terminal residue" evidence="2">
    <location>
        <position position="1"/>
    </location>
</feature>
<keyword evidence="3" id="KW-1185">Reference proteome</keyword>
<comment type="caution">
    <text evidence="2">The sequence shown here is derived from an EMBL/GenBank/DDBJ whole genome shotgun (WGS) entry which is preliminary data.</text>
</comment>
<dbReference type="AlphaFoldDB" id="A0A812UDU5"/>
<evidence type="ECO:0000313" key="3">
    <source>
        <dbReference type="Proteomes" id="UP000601435"/>
    </source>
</evidence>
<evidence type="ECO:0000313" key="2">
    <source>
        <dbReference type="EMBL" id="CAE7572541.1"/>
    </source>
</evidence>
<reference evidence="2" key="1">
    <citation type="submission" date="2021-02" db="EMBL/GenBank/DDBJ databases">
        <authorList>
            <person name="Dougan E. K."/>
            <person name="Rhodes N."/>
            <person name="Thang M."/>
            <person name="Chan C."/>
        </authorList>
    </citation>
    <scope>NUCLEOTIDE SEQUENCE</scope>
</reference>
<dbReference type="OrthoDB" id="10454996at2759"/>
<gene>
    <name evidence="2" type="ORF">SNEC2469_LOCUS16712</name>
</gene>
<proteinExistence type="predicted"/>
<accession>A0A812UDU5</accession>
<dbReference type="EMBL" id="CAJNJA010027257">
    <property type="protein sequence ID" value="CAE7572541.1"/>
    <property type="molecule type" value="Genomic_DNA"/>
</dbReference>